<protein>
    <submittedName>
        <fullName evidence="2">Uncharacterized protein</fullName>
    </submittedName>
</protein>
<organism evidence="2 3">
    <name type="scientific">Eumeta variegata</name>
    <name type="common">Bagworm moth</name>
    <name type="synonym">Eumeta japonica</name>
    <dbReference type="NCBI Taxonomy" id="151549"/>
    <lineage>
        <taxon>Eukaryota</taxon>
        <taxon>Metazoa</taxon>
        <taxon>Ecdysozoa</taxon>
        <taxon>Arthropoda</taxon>
        <taxon>Hexapoda</taxon>
        <taxon>Insecta</taxon>
        <taxon>Pterygota</taxon>
        <taxon>Neoptera</taxon>
        <taxon>Endopterygota</taxon>
        <taxon>Lepidoptera</taxon>
        <taxon>Glossata</taxon>
        <taxon>Ditrysia</taxon>
        <taxon>Tineoidea</taxon>
        <taxon>Psychidae</taxon>
        <taxon>Oiketicinae</taxon>
        <taxon>Eumeta</taxon>
    </lineage>
</organism>
<reference evidence="2 3" key="1">
    <citation type="journal article" date="2019" name="Commun. Biol.">
        <title>The bagworm genome reveals a unique fibroin gene that provides high tensile strength.</title>
        <authorList>
            <person name="Kono N."/>
            <person name="Nakamura H."/>
            <person name="Ohtoshi R."/>
            <person name="Tomita M."/>
            <person name="Numata K."/>
            <person name="Arakawa K."/>
        </authorList>
    </citation>
    <scope>NUCLEOTIDE SEQUENCE [LARGE SCALE GENOMIC DNA]</scope>
</reference>
<evidence type="ECO:0000313" key="2">
    <source>
        <dbReference type="EMBL" id="GBP70900.1"/>
    </source>
</evidence>
<feature type="region of interest" description="Disordered" evidence="1">
    <location>
        <begin position="167"/>
        <end position="191"/>
    </location>
</feature>
<name>A0A4C1Y5X1_EUMVA</name>
<sequence length="191" mass="20873">MIWKWRPINSMTKAVKKETAGRIGTRMSEDRGAFENRLDFFLASYFGERLNAPAHTATACISRGKKTSAFRHGFLAGPSSLHGVRASRCGEDVAQKHSPTVRGRKAREAYGGRTSTIKTVLMVLPTSETMTEISGKNEGIDAGTPFFTSSTGATEVRRYVCLSPTRGISRGREGARERSEPLSAPGRFGKE</sequence>
<evidence type="ECO:0000256" key="1">
    <source>
        <dbReference type="SAM" id="MobiDB-lite"/>
    </source>
</evidence>
<feature type="compositionally biased region" description="Basic and acidic residues" evidence="1">
    <location>
        <begin position="170"/>
        <end position="180"/>
    </location>
</feature>
<dbReference type="Proteomes" id="UP000299102">
    <property type="component" value="Unassembled WGS sequence"/>
</dbReference>
<proteinExistence type="predicted"/>
<gene>
    <name evidence="2" type="ORF">EVAR_48865_1</name>
</gene>
<comment type="caution">
    <text evidence="2">The sequence shown here is derived from an EMBL/GenBank/DDBJ whole genome shotgun (WGS) entry which is preliminary data.</text>
</comment>
<evidence type="ECO:0000313" key="3">
    <source>
        <dbReference type="Proteomes" id="UP000299102"/>
    </source>
</evidence>
<dbReference type="EMBL" id="BGZK01001090">
    <property type="protein sequence ID" value="GBP70900.1"/>
    <property type="molecule type" value="Genomic_DNA"/>
</dbReference>
<keyword evidence="3" id="KW-1185">Reference proteome</keyword>
<dbReference type="AlphaFoldDB" id="A0A4C1Y5X1"/>
<accession>A0A4C1Y5X1</accession>